<dbReference type="Gene3D" id="2.160.20.10">
    <property type="entry name" value="Single-stranded right-handed beta-helix, Pectin lyase-like"/>
    <property type="match status" value="1"/>
</dbReference>
<dbReference type="InterPro" id="IPR058953">
    <property type="entry name" value="PelX-like_N"/>
</dbReference>
<evidence type="ECO:0000256" key="2">
    <source>
        <dbReference type="ARBA" id="ARBA00004613"/>
    </source>
</evidence>
<keyword evidence="7" id="KW-0456">Lyase</keyword>
<feature type="region of interest" description="Disordered" evidence="9">
    <location>
        <begin position="771"/>
        <end position="809"/>
    </location>
</feature>
<dbReference type="Pfam" id="PF25849">
    <property type="entry name" value="PelX_N"/>
    <property type="match status" value="1"/>
</dbReference>
<dbReference type="Pfam" id="PF25850">
    <property type="entry name" value="PelX_Ig"/>
    <property type="match status" value="1"/>
</dbReference>
<comment type="caution">
    <text evidence="13">The sequence shown here is derived from an EMBL/GenBank/DDBJ whole genome shotgun (WGS) entry which is preliminary data.</text>
</comment>
<evidence type="ECO:0000256" key="5">
    <source>
        <dbReference type="ARBA" id="ARBA00022729"/>
    </source>
</evidence>
<dbReference type="InterPro" id="IPR011050">
    <property type="entry name" value="Pectin_lyase_fold/virulence"/>
</dbReference>
<dbReference type="EMBL" id="JAAVJD010000035">
    <property type="protein sequence ID" value="NJQ05397.1"/>
    <property type="molecule type" value="Genomic_DNA"/>
</dbReference>
<feature type="region of interest" description="Disordered" evidence="9">
    <location>
        <begin position="302"/>
        <end position="322"/>
    </location>
</feature>
<dbReference type="Pfam" id="PF13229">
    <property type="entry name" value="Beta_helix"/>
    <property type="match status" value="1"/>
</dbReference>
<protein>
    <submittedName>
        <fullName evidence="13">Right-handed parallel beta-helix repeat-containing protein</fullName>
    </submittedName>
</protein>
<organism evidence="13 14">
    <name type="scientific">Streptomyces lonarensis</name>
    <dbReference type="NCBI Taxonomy" id="700599"/>
    <lineage>
        <taxon>Bacteria</taxon>
        <taxon>Bacillati</taxon>
        <taxon>Actinomycetota</taxon>
        <taxon>Actinomycetes</taxon>
        <taxon>Kitasatosporales</taxon>
        <taxon>Streptomycetaceae</taxon>
        <taxon>Streptomyces</taxon>
    </lineage>
</organism>
<dbReference type="GO" id="GO:0005576">
    <property type="term" value="C:extracellular region"/>
    <property type="evidence" value="ECO:0007669"/>
    <property type="project" value="UniProtKB-SubCell"/>
</dbReference>
<evidence type="ECO:0000256" key="4">
    <source>
        <dbReference type="ARBA" id="ARBA00022723"/>
    </source>
</evidence>
<feature type="domain" description="Right handed beta helix" evidence="10">
    <location>
        <begin position="500"/>
        <end position="683"/>
    </location>
</feature>
<evidence type="ECO:0000259" key="12">
    <source>
        <dbReference type="Pfam" id="PF25850"/>
    </source>
</evidence>
<keyword evidence="14" id="KW-1185">Reference proteome</keyword>
<dbReference type="SMART" id="SM00710">
    <property type="entry name" value="PbH1"/>
    <property type="match status" value="4"/>
</dbReference>
<dbReference type="InterPro" id="IPR058863">
    <property type="entry name" value="PelX-like_Ig"/>
</dbReference>
<evidence type="ECO:0000259" key="10">
    <source>
        <dbReference type="Pfam" id="PF13229"/>
    </source>
</evidence>
<dbReference type="InterPro" id="IPR052052">
    <property type="entry name" value="Polysaccharide_Lyase_9"/>
</dbReference>
<dbReference type="InterPro" id="IPR006626">
    <property type="entry name" value="PbH1"/>
</dbReference>
<accession>A0A7X6CZG4</accession>
<dbReference type="InterPro" id="IPR012334">
    <property type="entry name" value="Pectin_lyas_fold"/>
</dbReference>
<dbReference type="GO" id="GO:0016837">
    <property type="term" value="F:carbon-oxygen lyase activity, acting on polysaccharides"/>
    <property type="evidence" value="ECO:0007669"/>
    <property type="project" value="TreeGrafter"/>
</dbReference>
<dbReference type="PANTHER" id="PTHR40088:SF1">
    <property type="entry name" value="PECTATE LYASE PEL9"/>
    <property type="match status" value="1"/>
</dbReference>
<evidence type="ECO:0000256" key="6">
    <source>
        <dbReference type="ARBA" id="ARBA00022837"/>
    </source>
</evidence>
<keyword evidence="4" id="KW-0479">Metal-binding</keyword>
<feature type="domain" description="Pectate disaccharide-lyase-like N-terminal" evidence="11">
    <location>
        <begin position="65"/>
        <end position="303"/>
    </location>
</feature>
<keyword evidence="6" id="KW-0106">Calcium</keyword>
<proteinExistence type="inferred from homology"/>
<dbReference type="Proteomes" id="UP000578686">
    <property type="component" value="Unassembled WGS sequence"/>
</dbReference>
<feature type="compositionally biased region" description="Low complexity" evidence="9">
    <location>
        <begin position="418"/>
        <end position="427"/>
    </location>
</feature>
<evidence type="ECO:0000256" key="8">
    <source>
        <dbReference type="ARBA" id="ARBA00038263"/>
    </source>
</evidence>
<feature type="region of interest" description="Disordered" evidence="9">
    <location>
        <begin position="404"/>
        <end position="427"/>
    </location>
</feature>
<evidence type="ECO:0000256" key="9">
    <source>
        <dbReference type="SAM" id="MobiDB-lite"/>
    </source>
</evidence>
<feature type="region of interest" description="Disordered" evidence="9">
    <location>
        <begin position="1"/>
        <end position="21"/>
    </location>
</feature>
<evidence type="ECO:0000259" key="11">
    <source>
        <dbReference type="Pfam" id="PF25849"/>
    </source>
</evidence>
<dbReference type="RefSeq" id="WP_167968684.1">
    <property type="nucleotide sequence ID" value="NZ_BHZG01000412.1"/>
</dbReference>
<dbReference type="InterPro" id="IPR039448">
    <property type="entry name" value="Beta_helix"/>
</dbReference>
<evidence type="ECO:0000256" key="1">
    <source>
        <dbReference type="ARBA" id="ARBA00001913"/>
    </source>
</evidence>
<comment type="cofactor">
    <cofactor evidence="1">
        <name>Ca(2+)</name>
        <dbReference type="ChEBI" id="CHEBI:29108"/>
    </cofactor>
</comment>
<dbReference type="GO" id="GO:0046872">
    <property type="term" value="F:metal ion binding"/>
    <property type="evidence" value="ECO:0007669"/>
    <property type="project" value="UniProtKB-KW"/>
</dbReference>
<sequence>MRLTTRPTEPPSGAARRSRFTRAGTGALLTAVLTAGTLAAGTAPATARPAEATAAVDTTEAPTWQAVTFGQSTDLNFASNVLPDKVGVNYAEPEVPGTVEGRITLESRGGKLAQGHDGLTFYHTVLDPGTDNFVLTADMTVEQFGPETGAAPNSQDSAGLMVRDVIGAPRQDPMVDGFEEVPAASNIFATGMMRAGTSAIHRTGVVEPWGNPGSSLSARTFTTDSRYALPVGTPVSLRLERTDTEFVMAATFTHAGEPATFEQRVDGADWVQDIDPDRMFVGFYAARNAKITVENAQLEVSAADTAPRTPVEPQPEQPSLTMLSPTETSARVYTLQTRPNQAGELVVTDERGKRVAKKRLKAHEVYSKNVPLRGGGAELTLTFTPTATPSTPVVRELNVTRREYGERGDGRTVHASPAGTAQAAGTAARPVDIGTALRYVAPGGTVLLHGGIYEPTGTLALDASYSGLRNKAKTVRPYRGQEVVIDGRDALPVVVRLDAHHWRFEDVQVTRAVNNAMRVSGSHNTISGMTFNFNGNTGFQLSGGGDNPDLWPSHNLIVGSESHDNRDPSDIDADGFAAKLGVGAGNVFRGNISHHNIDDGWDLYNRTNEGPNLPITLENNVAHSNGRLSNGYGPGGSIGNGFKLGGEGLPVAHVVRGNIAYDNGMDGFTDNFNPGRLQLDNNTSFDNGRFNFIFRFNPYFDESEQGVFRNNLSFRTPGGRGGEQPAADFVSGDVDRSNVLFDGVRAANEDGSLAPRATDFRSLTLPESYQRAANGTPVHGDFLRPVRGSDLNKGGTRRSHVGALDGSRR</sequence>
<comment type="subcellular location">
    <subcellularLocation>
        <location evidence="2">Secreted</location>
    </subcellularLocation>
</comment>
<keyword evidence="5" id="KW-0732">Signal</keyword>
<gene>
    <name evidence="13" type="ORF">HCN56_07350</name>
</gene>
<dbReference type="AlphaFoldDB" id="A0A7X6CZG4"/>
<evidence type="ECO:0000256" key="7">
    <source>
        <dbReference type="ARBA" id="ARBA00023239"/>
    </source>
</evidence>
<evidence type="ECO:0000313" key="14">
    <source>
        <dbReference type="Proteomes" id="UP000578686"/>
    </source>
</evidence>
<reference evidence="13 14" key="1">
    <citation type="submission" date="2020-03" db="EMBL/GenBank/DDBJ databases">
        <title>Draft genome of Streptomyces sp. ventii, isolated from the Axial Seamount in the Pacific Ocean, and resequencing of the two type strains Streptomyces lonarensis strain NCL 716 and Streptomyces bohaiensis strain 11A07.</title>
        <authorList>
            <person name="Loughran R.M."/>
            <person name="Pfannmuller K.M."/>
            <person name="Wasson B.J."/>
            <person name="Deadmond M.C."/>
            <person name="Paddock B.E."/>
            <person name="Koyack M.J."/>
            <person name="Gallegos D.A."/>
            <person name="Mitchell E.A."/>
            <person name="Ushijima B."/>
            <person name="Saw J.H."/>
            <person name="Mcphail K.L."/>
            <person name="Videau P."/>
        </authorList>
    </citation>
    <scope>NUCLEOTIDE SEQUENCE [LARGE SCALE GENOMIC DNA]</scope>
    <source>
        <strain evidence="13 14">NCL716</strain>
    </source>
</reference>
<evidence type="ECO:0000256" key="3">
    <source>
        <dbReference type="ARBA" id="ARBA00022525"/>
    </source>
</evidence>
<comment type="similarity">
    <text evidence="8">Belongs to the polysaccharide lyase 9 family.</text>
</comment>
<name>A0A7X6CZG4_9ACTN</name>
<dbReference type="SUPFAM" id="SSF51126">
    <property type="entry name" value="Pectin lyase-like"/>
    <property type="match status" value="1"/>
</dbReference>
<evidence type="ECO:0000313" key="13">
    <source>
        <dbReference type="EMBL" id="NJQ05397.1"/>
    </source>
</evidence>
<keyword evidence="3" id="KW-0964">Secreted</keyword>
<dbReference type="PANTHER" id="PTHR40088">
    <property type="entry name" value="PECTATE LYASE (EUROFUNG)"/>
    <property type="match status" value="1"/>
</dbReference>
<feature type="domain" description="Pectate disaccharide-lyase-like central Ig-like" evidence="12">
    <location>
        <begin position="322"/>
        <end position="401"/>
    </location>
</feature>